<organism evidence="1 2">
    <name type="scientific">Meloidogyne enterolobii</name>
    <name type="common">Root-knot nematode worm</name>
    <name type="synonym">Meloidogyne mayaguensis</name>
    <dbReference type="NCBI Taxonomy" id="390850"/>
    <lineage>
        <taxon>Eukaryota</taxon>
        <taxon>Metazoa</taxon>
        <taxon>Ecdysozoa</taxon>
        <taxon>Nematoda</taxon>
        <taxon>Chromadorea</taxon>
        <taxon>Rhabditida</taxon>
        <taxon>Tylenchina</taxon>
        <taxon>Tylenchomorpha</taxon>
        <taxon>Tylenchoidea</taxon>
        <taxon>Meloidogynidae</taxon>
        <taxon>Meloidogyninae</taxon>
        <taxon>Meloidogyne</taxon>
    </lineage>
</organism>
<dbReference type="Proteomes" id="UP001497535">
    <property type="component" value="Unassembled WGS sequence"/>
</dbReference>
<reference evidence="1" key="1">
    <citation type="submission" date="2023-11" db="EMBL/GenBank/DDBJ databases">
        <authorList>
            <person name="Poullet M."/>
        </authorList>
    </citation>
    <scope>NUCLEOTIDE SEQUENCE</scope>
    <source>
        <strain evidence="1">E1834</strain>
    </source>
</reference>
<evidence type="ECO:0000313" key="2">
    <source>
        <dbReference type="Proteomes" id="UP001497535"/>
    </source>
</evidence>
<evidence type="ECO:0000313" key="1">
    <source>
        <dbReference type="EMBL" id="CAK5077738.1"/>
    </source>
</evidence>
<keyword evidence="2" id="KW-1185">Reference proteome</keyword>
<name>A0ACB0ZH90_MELEN</name>
<gene>
    <name evidence="1" type="ORF">MENTE1834_LOCUS24682</name>
</gene>
<proteinExistence type="predicted"/>
<protein>
    <submittedName>
        <fullName evidence="1">Uncharacterized protein</fullName>
    </submittedName>
</protein>
<accession>A0ACB0ZH90</accession>
<comment type="caution">
    <text evidence="1">The sequence shown here is derived from an EMBL/GenBank/DDBJ whole genome shotgun (WGS) entry which is preliminary data.</text>
</comment>
<sequence length="57" mass="6283">MPGCSGFEVITLNEVITLRYLGVCPQVYRGGPSPWFRAPNFKGISNIYECLSSITLS</sequence>
<dbReference type="EMBL" id="CAVMJV010000033">
    <property type="protein sequence ID" value="CAK5077738.1"/>
    <property type="molecule type" value="Genomic_DNA"/>
</dbReference>